<evidence type="ECO:0000313" key="2">
    <source>
        <dbReference type="EMBL" id="ABM72287.1"/>
    </source>
</evidence>
<dbReference type="EMBL" id="CP000552">
    <property type="protein sequence ID" value="ABM72287.1"/>
    <property type="molecule type" value="Genomic_DNA"/>
</dbReference>
<sequence length="45" mass="4523">MNLLASFAIGGFNPWAAGVGIGSLVLFGLVGLVAGPNLSKFDSDE</sequence>
<accession>A2BWX6</accession>
<proteinExistence type="predicted"/>
<dbReference type="STRING" id="167542.P9515_10801"/>
<keyword evidence="1" id="KW-0472">Membrane</keyword>
<dbReference type="AlphaFoldDB" id="A2BWX6"/>
<protein>
    <submittedName>
        <fullName evidence="2">Uncharacterized protein</fullName>
    </submittedName>
</protein>
<evidence type="ECO:0000256" key="1">
    <source>
        <dbReference type="SAM" id="Phobius"/>
    </source>
</evidence>
<dbReference type="HOGENOM" id="CLU_3203931_0_0_3"/>
<dbReference type="KEGG" id="pmc:P9515_10801"/>
<keyword evidence="1" id="KW-0812">Transmembrane</keyword>
<evidence type="ECO:0000313" key="3">
    <source>
        <dbReference type="Proteomes" id="UP000001589"/>
    </source>
</evidence>
<gene>
    <name evidence="2" type="ordered locus">P9515_10801</name>
</gene>
<organism evidence="2 3">
    <name type="scientific">Prochlorococcus marinus (strain MIT 9515)</name>
    <dbReference type="NCBI Taxonomy" id="167542"/>
    <lineage>
        <taxon>Bacteria</taxon>
        <taxon>Bacillati</taxon>
        <taxon>Cyanobacteriota</taxon>
        <taxon>Cyanophyceae</taxon>
        <taxon>Synechococcales</taxon>
        <taxon>Prochlorococcaceae</taxon>
        <taxon>Prochlorococcus</taxon>
    </lineage>
</organism>
<dbReference type="RefSeq" id="WP_011820387.1">
    <property type="nucleotide sequence ID" value="NC_008817.1"/>
</dbReference>
<name>A2BWX6_PROM5</name>
<feature type="transmembrane region" description="Helical" evidence="1">
    <location>
        <begin position="12"/>
        <end position="34"/>
    </location>
</feature>
<reference evidence="2 3" key="1">
    <citation type="journal article" date="2007" name="PLoS Genet.">
        <title>Patterns and implications of gene gain and loss in the evolution of Prochlorococcus.</title>
        <authorList>
            <person name="Kettler G.C."/>
            <person name="Martiny A.C."/>
            <person name="Huang K."/>
            <person name="Zucker J."/>
            <person name="Coleman M.L."/>
            <person name="Rodrigue S."/>
            <person name="Chen F."/>
            <person name="Lapidus A."/>
            <person name="Ferriera S."/>
            <person name="Johnson J."/>
            <person name="Steglich C."/>
            <person name="Church G.M."/>
            <person name="Richardson P."/>
            <person name="Chisholm S.W."/>
        </authorList>
    </citation>
    <scope>NUCLEOTIDE SEQUENCE [LARGE SCALE GENOMIC DNA]</scope>
    <source>
        <strain evidence="2 3">MIT 9515</strain>
    </source>
</reference>
<dbReference type="GeneID" id="60201601"/>
<keyword evidence="1" id="KW-1133">Transmembrane helix</keyword>
<dbReference type="Proteomes" id="UP000001589">
    <property type="component" value="Chromosome"/>
</dbReference>